<name>A0A1X7LQL3_9BACL</name>
<evidence type="ECO:0000256" key="3">
    <source>
        <dbReference type="ARBA" id="ARBA00023098"/>
    </source>
</evidence>
<dbReference type="GO" id="GO:0016042">
    <property type="term" value="P:lipid catabolic process"/>
    <property type="evidence" value="ECO:0007669"/>
    <property type="project" value="UniProtKB-UniRule"/>
</dbReference>
<proteinExistence type="predicted"/>
<dbReference type="STRING" id="1852522.SAMN06295960_4001"/>
<evidence type="ECO:0000256" key="2">
    <source>
        <dbReference type="ARBA" id="ARBA00022963"/>
    </source>
</evidence>
<feature type="domain" description="PNPLA" evidence="5">
    <location>
        <begin position="17"/>
        <end position="183"/>
    </location>
</feature>
<dbReference type="Pfam" id="PF01734">
    <property type="entry name" value="Patatin"/>
    <property type="match status" value="1"/>
</dbReference>
<organism evidence="6 7">
    <name type="scientific">Paenibacillus aquistagni</name>
    <dbReference type="NCBI Taxonomy" id="1852522"/>
    <lineage>
        <taxon>Bacteria</taxon>
        <taxon>Bacillati</taxon>
        <taxon>Bacillota</taxon>
        <taxon>Bacilli</taxon>
        <taxon>Bacillales</taxon>
        <taxon>Paenibacillaceae</taxon>
        <taxon>Paenibacillus</taxon>
    </lineage>
</organism>
<dbReference type="SUPFAM" id="SSF52151">
    <property type="entry name" value="FabD/lysophospholipase-like"/>
    <property type="match status" value="1"/>
</dbReference>
<keyword evidence="2 4" id="KW-0442">Lipid degradation</keyword>
<dbReference type="InterPro" id="IPR002641">
    <property type="entry name" value="PNPLA_dom"/>
</dbReference>
<keyword evidence="7" id="KW-1185">Reference proteome</keyword>
<gene>
    <name evidence="6" type="ORF">SAMN06295960_4001</name>
</gene>
<dbReference type="PANTHER" id="PTHR14226:SF25">
    <property type="entry name" value="PHOSPHOESTERASE"/>
    <property type="match status" value="1"/>
</dbReference>
<dbReference type="GO" id="GO:0016787">
    <property type="term" value="F:hydrolase activity"/>
    <property type="evidence" value="ECO:0007669"/>
    <property type="project" value="UniProtKB-UniRule"/>
</dbReference>
<feature type="short sequence motif" description="GXGXXG" evidence="4">
    <location>
        <begin position="21"/>
        <end position="26"/>
    </location>
</feature>
<evidence type="ECO:0000313" key="6">
    <source>
        <dbReference type="EMBL" id="SMG55777.1"/>
    </source>
</evidence>
<feature type="active site" description="Proton acceptor" evidence="4">
    <location>
        <position position="170"/>
    </location>
</feature>
<dbReference type="AlphaFoldDB" id="A0A1X7LQL3"/>
<dbReference type="InterPro" id="IPR016035">
    <property type="entry name" value="Acyl_Trfase/lysoPLipase"/>
</dbReference>
<dbReference type="PANTHER" id="PTHR14226">
    <property type="entry name" value="NEUROPATHY TARGET ESTERASE/SWISS CHEESE D.MELANOGASTER"/>
    <property type="match status" value="1"/>
</dbReference>
<evidence type="ECO:0000256" key="1">
    <source>
        <dbReference type="ARBA" id="ARBA00022801"/>
    </source>
</evidence>
<evidence type="ECO:0000259" key="5">
    <source>
        <dbReference type="PROSITE" id="PS51635"/>
    </source>
</evidence>
<dbReference type="PROSITE" id="PS51635">
    <property type="entry name" value="PNPLA"/>
    <property type="match status" value="1"/>
</dbReference>
<dbReference type="EMBL" id="FXAZ01000006">
    <property type="protein sequence ID" value="SMG55777.1"/>
    <property type="molecule type" value="Genomic_DNA"/>
</dbReference>
<keyword evidence="1 4" id="KW-0378">Hydrolase</keyword>
<dbReference type="InterPro" id="IPR050301">
    <property type="entry name" value="NTE"/>
</dbReference>
<dbReference type="Proteomes" id="UP000193834">
    <property type="component" value="Unassembled WGS sequence"/>
</dbReference>
<dbReference type="RefSeq" id="WP_085497231.1">
    <property type="nucleotide sequence ID" value="NZ_FXAZ01000006.1"/>
</dbReference>
<accession>A0A1X7LQL3</accession>
<sequence length="289" mass="32838">MNEQTVTSPLGLSKTALVVEGGGMRGIFSTGVLDAFMKQSFNPFDLCIGVSAGANNTDAYLGQMYQRNYKVFTDYSVRPDFISWKKFVRGGHLMDLDWLWETTIRELQIDRATLFQSPSQFVIGVTEVETGRSVYLEPNDHNLEQLLKASSAIPVIYRSFVEVDGVKYVDGGITDSIPVLEAYRRGANKIMVLRSRPQSYTMHKSKNNLLTRWALHGYPRLLRALENRAHTYQEAIAFMRRPPAGVQIIEVNPPEGFRTERMTKELEILAADYKLGYDIGEQLVREWKA</sequence>
<feature type="short sequence motif" description="GXSXG" evidence="4">
    <location>
        <begin position="49"/>
        <end position="53"/>
    </location>
</feature>
<dbReference type="CDD" id="cd07208">
    <property type="entry name" value="Pat_hypo_Ecoli_yjju_like"/>
    <property type="match status" value="1"/>
</dbReference>
<dbReference type="InterPro" id="IPR045943">
    <property type="entry name" value="DUF6363"/>
</dbReference>
<dbReference type="Gene3D" id="3.40.1090.10">
    <property type="entry name" value="Cytosolic phospholipase A2 catalytic domain"/>
    <property type="match status" value="2"/>
</dbReference>
<dbReference type="InterPro" id="IPR037483">
    <property type="entry name" value="YjjU-like"/>
</dbReference>
<dbReference type="Pfam" id="PF19890">
    <property type="entry name" value="DUF6363"/>
    <property type="match status" value="1"/>
</dbReference>
<evidence type="ECO:0000313" key="7">
    <source>
        <dbReference type="Proteomes" id="UP000193834"/>
    </source>
</evidence>
<reference evidence="6 7" key="1">
    <citation type="submission" date="2017-04" db="EMBL/GenBank/DDBJ databases">
        <authorList>
            <person name="Afonso C.L."/>
            <person name="Miller P.J."/>
            <person name="Scott M.A."/>
            <person name="Spackman E."/>
            <person name="Goraichik I."/>
            <person name="Dimitrov K.M."/>
            <person name="Suarez D.L."/>
            <person name="Swayne D.E."/>
        </authorList>
    </citation>
    <scope>NUCLEOTIDE SEQUENCE [LARGE SCALE GENOMIC DNA]</scope>
    <source>
        <strain evidence="6 7">11</strain>
    </source>
</reference>
<dbReference type="OrthoDB" id="9802424at2"/>
<protein>
    <submittedName>
        <fullName evidence="6">Predicted phospholipase, patatin/cPLA2 family</fullName>
    </submittedName>
</protein>
<feature type="active site" description="Nucleophile" evidence="4">
    <location>
        <position position="51"/>
    </location>
</feature>
<evidence type="ECO:0000256" key="4">
    <source>
        <dbReference type="PROSITE-ProRule" id="PRU01161"/>
    </source>
</evidence>
<keyword evidence="3 4" id="KW-0443">Lipid metabolism</keyword>
<feature type="short sequence motif" description="DGA/G" evidence="4">
    <location>
        <begin position="170"/>
        <end position="172"/>
    </location>
</feature>